<dbReference type="PANTHER" id="PTHR14716:SF0">
    <property type="entry name" value="CILIA- AND FLAGELLA-ASSOCIATED PROTEIN 69"/>
    <property type="match status" value="1"/>
</dbReference>
<dbReference type="EMBL" id="BLBS01000054">
    <property type="protein sequence ID" value="GET92145.1"/>
    <property type="molecule type" value="Genomic_DNA"/>
</dbReference>
<reference evidence="2" key="1">
    <citation type="submission" date="2019-11" db="EMBL/GenBank/DDBJ databases">
        <title>Leishmania tarentolae CDS.</title>
        <authorList>
            <person name="Goto Y."/>
            <person name="Yamagishi J."/>
        </authorList>
    </citation>
    <scope>NUCLEOTIDE SEQUENCE [LARGE SCALE GENOMIC DNA]</scope>
    <source>
        <strain evidence="2">Parrot Tar II</strain>
    </source>
</reference>
<proteinExistence type="predicted"/>
<protein>
    <submittedName>
        <fullName evidence="2">Uncharacterized protein</fullName>
    </submittedName>
</protein>
<sequence length="1856" mass="198416">MRASASAHIASKGVISQHGSIVAKRKVPKEVLPSDVSGQSAQTRSRLAEAVVQHVAQLPAFVAWVPGNAATTPSLVGQYLEFQVAEVAAQLNPIQQAGNYERLTLLLTELLQRDLAVGVTPCAVQCGILDLMYACVVAITKGEVGIHTDQLSSGQKKGAAAAVTGVHCAGSSSTAFGSTSKSARQGGGGSVTIENLLPPLIEQPEKSLRDARSSTKAAVTEDERAATAMEAWEHYMATAREARSAEDALMMPSFTAAASMISSFSCVNAAHSRTSAVAAEAPLMSILSFSGTLCALIERCTATPLVCLTLRDQQYQATAVRDLLRALLSILQGINSKLVTAVDFDIALASRTSLSTHHISVAAAAALDLQAVRLAALKGVSRVLTTYVDGAHSGAHAPAKTSETLTVGLDCLNMLSVFDDVVDQWAHVLAVLGKEKGVISGSAGVGKGVEVKSEDNLFDAAGSPQECHRGNDESGAAAQLHWILRITYQIIAAEQREANRCIAEATHRVRLLPSLLVPVALRTLSLISTDTPSVCRAASYAQLCVDVLWSASLLAPSESSHQLVYGLMGATGLVGASNDSCEGEAGISGGAEASPPVMDLFLALLHQFNKGHSAAHCELRDDLVCLLAFLLRCDIQYVEDELVAHRVAQNAAPPTPLESLSCPAASPPSVGAHFTPLNLSIATVEAINAVAALLFETTCGAELTTTAHAATATAPAAFQSPDADRGGTVLAARLSLDAARRHALRFQSIAKSVARRRELLDFKIYGWQLLDVHYGWQLAHLTYREYIHHHATTSPVKNVTGDNAVTAALWGIQLSKLGFLDVLLMYVDTRTDEAAVVAWTQEELLKLEVEAWQLLTSMILFTQHLGVKSDGLQVRCHSLHSQKSSVAQQQQQGEDSPRPSVPVEDVDKHHFVEDTMHSRSDIDTTDGESGMLYGADKHFIAAGGVEVALRYLSTAPPEAEVVKRCALITIAATARAIRSGEACGHLGSYTDEEVSLVQKALTQHAPSLIPFLVKLIQEVDAYVDTSGVPAAVPPLISSVTASVAAMSIQGEARWNWLPQSAAHTAYIAWCLLRCIGDVVLAEVGTVRELALPIMNANSSEEDNDDDEANATETHNSHSSMGMGTAASTDGPTMPESVGCERTPLRSFESADCQWNEEVDLSTMYRSLSGSSMGPLEEEDSADAGVSVHRHAAASPKAASDSGSAACSINVVSTPSHTRMLLRSVRSQVLRIPDLFAEHGGVDLLTSWMQHVLRLCLSAHPVQQQPLQRRRSKGAAPQLTMEEVANLERYGNVFLLLLDVLRAMVMGCEANEMRFVKSGGVHGILDLMEAYALGHGLIDQAARHVRMMAVESCGSAAGGTAERKEQEGVLTYATTLLSGLLETCPCAIDAFATWRSCRISLSPLTPDERECQTPNDGIEAVQLLLCLWVSELPARDNDGTRGNAGTTQASLSGLKLLRLNLRPALRTALREEYVRRLLHRRAKLGVLEADAIRNYYRYLHSEAVPATTLQTPEEDVSDAVVLACMEELMSCSKRSDVEADQQIATLIYSALGLCMKVYGCLSTIGFDSLCTAEVAAPATPSIGVCLSSVERSLLVQMAALPALCVDEISVAMAEVALEYNSFHVEADSESGDTGFHASDDAATWRPTTPDRRVLCAAEQEAAVRAGELDQLIEVGEKIQQARKSQLYNRFLVTQLRQPVGQLADGRPGAVKGSWKTQRHLSTTRESVLARNRGAFTLSAAQLSAHLSTRLAAEQLQQQQLSSTQKGALMGEEHSGASPPSVGPSVMVSNRTPYASLMDSVNTATHERLSATLLSVVGPPQRPPVPLTQRHQQRRAMIARSLRKLPLDQPTTNSPHKP</sequence>
<dbReference type="VEuPathDB" id="TriTrypDB:LtaPh_3406200"/>
<evidence type="ECO:0000313" key="3">
    <source>
        <dbReference type="Proteomes" id="UP000419144"/>
    </source>
</evidence>
<feature type="compositionally biased region" description="Acidic residues" evidence="1">
    <location>
        <begin position="1099"/>
        <end position="1109"/>
    </location>
</feature>
<feature type="region of interest" description="Disordered" evidence="1">
    <location>
        <begin position="1754"/>
        <end position="1783"/>
    </location>
</feature>
<gene>
    <name evidence="2" type="ORF">LtaPh_3406200</name>
</gene>
<feature type="region of interest" description="Disordered" evidence="1">
    <location>
        <begin position="883"/>
        <end position="903"/>
    </location>
</feature>
<dbReference type="Proteomes" id="UP000419144">
    <property type="component" value="Unassembled WGS sequence"/>
</dbReference>
<comment type="caution">
    <text evidence="2">The sequence shown here is derived from an EMBL/GenBank/DDBJ whole genome shotgun (WGS) entry which is preliminary data.</text>
</comment>
<evidence type="ECO:0000256" key="1">
    <source>
        <dbReference type="SAM" id="MobiDB-lite"/>
    </source>
</evidence>
<keyword evidence="3" id="KW-1185">Reference proteome</keyword>
<organism evidence="2 3">
    <name type="scientific">Leishmania tarentolae</name>
    <name type="common">Sauroleishmania tarentolae</name>
    <dbReference type="NCBI Taxonomy" id="5689"/>
    <lineage>
        <taxon>Eukaryota</taxon>
        <taxon>Discoba</taxon>
        <taxon>Euglenozoa</taxon>
        <taxon>Kinetoplastea</taxon>
        <taxon>Metakinetoplastina</taxon>
        <taxon>Trypanosomatida</taxon>
        <taxon>Trypanosomatidae</taxon>
        <taxon>Leishmaniinae</taxon>
        <taxon>Leishmania</taxon>
        <taxon>lizard Leishmania</taxon>
    </lineage>
</organism>
<evidence type="ECO:0000313" key="2">
    <source>
        <dbReference type="EMBL" id="GET92145.1"/>
    </source>
</evidence>
<name>A0A640KSQ4_LEITA</name>
<feature type="compositionally biased region" description="Low complexity" evidence="1">
    <location>
        <begin position="1754"/>
        <end position="1763"/>
    </location>
</feature>
<feature type="region of interest" description="Disordered" evidence="1">
    <location>
        <begin position="1169"/>
        <end position="1204"/>
    </location>
</feature>
<dbReference type="PANTHER" id="PTHR14716">
    <property type="entry name" value="CILIA- AND FLAGELLA-ASSOCIATED PROTEIN 69"/>
    <property type="match status" value="1"/>
</dbReference>
<feature type="compositionally biased region" description="Low complexity" evidence="1">
    <location>
        <begin position="1774"/>
        <end position="1783"/>
    </location>
</feature>
<dbReference type="OrthoDB" id="191673at2759"/>
<dbReference type="InterPro" id="IPR048732">
    <property type="entry name" value="CFA69"/>
</dbReference>
<feature type="region of interest" description="Disordered" evidence="1">
    <location>
        <begin position="1097"/>
        <end position="1139"/>
    </location>
</feature>
<accession>A0A640KSQ4</accession>
<feature type="compositionally biased region" description="Polar residues" evidence="1">
    <location>
        <begin position="1116"/>
        <end position="1130"/>
    </location>
</feature>